<dbReference type="InterPro" id="IPR012338">
    <property type="entry name" value="Beta-lactam/transpept-like"/>
</dbReference>
<dbReference type="PANTHER" id="PTHR43283">
    <property type="entry name" value="BETA-LACTAMASE-RELATED"/>
    <property type="match status" value="1"/>
</dbReference>
<dbReference type="RefSeq" id="WP_071136360.1">
    <property type="nucleotide sequence ID" value="NZ_DUQN01000072.1"/>
</dbReference>
<protein>
    <submittedName>
        <fullName evidence="3">Protein flp</fullName>
    </submittedName>
</protein>
<accession>A0A1G4G5I7</accession>
<dbReference type="InterPro" id="IPR001466">
    <property type="entry name" value="Beta-lactam-related"/>
</dbReference>
<dbReference type="PROSITE" id="PS51257">
    <property type="entry name" value="PROKAR_LIPOPROTEIN"/>
    <property type="match status" value="1"/>
</dbReference>
<dbReference type="STRING" id="1642646.ING2E5A_0924"/>
<dbReference type="KEGG" id="pmuc:ING2E5A_0924"/>
<proteinExistence type="predicted"/>
<feature type="signal peptide" evidence="1">
    <location>
        <begin position="1"/>
        <end position="20"/>
    </location>
</feature>
<keyword evidence="4" id="KW-1185">Reference proteome</keyword>
<dbReference type="EMBL" id="LT608328">
    <property type="protein sequence ID" value="SCM56532.1"/>
    <property type="molecule type" value="Genomic_DNA"/>
</dbReference>
<dbReference type="Gene3D" id="3.40.710.10">
    <property type="entry name" value="DD-peptidase/beta-lactamase superfamily"/>
    <property type="match status" value="1"/>
</dbReference>
<reference evidence="3 4" key="1">
    <citation type="submission" date="2016-08" db="EMBL/GenBank/DDBJ databases">
        <authorList>
            <person name="Seilhamer J.J."/>
        </authorList>
    </citation>
    <scope>NUCLEOTIDE SEQUENCE [LARGE SCALE GENOMIC DNA]</scope>
    <source>
        <strain evidence="3">ING2-E5A</strain>
    </source>
</reference>
<dbReference type="PANTHER" id="PTHR43283:SF3">
    <property type="entry name" value="BETA-LACTAMASE FAMILY PROTEIN (AFU_ORTHOLOGUE AFUA_5G07500)"/>
    <property type="match status" value="1"/>
</dbReference>
<dbReference type="Pfam" id="PF00144">
    <property type="entry name" value="Beta-lactamase"/>
    <property type="match status" value="1"/>
</dbReference>
<dbReference type="AlphaFoldDB" id="A0A1G4G5I7"/>
<feature type="domain" description="Beta-lactamase-related" evidence="2">
    <location>
        <begin position="33"/>
        <end position="384"/>
    </location>
</feature>
<evidence type="ECO:0000259" key="2">
    <source>
        <dbReference type="Pfam" id="PF00144"/>
    </source>
</evidence>
<gene>
    <name evidence="3" type="primary">flp</name>
    <name evidence="3" type="ORF">ING2E5A_0924</name>
</gene>
<evidence type="ECO:0000313" key="3">
    <source>
        <dbReference type="EMBL" id="SCM56532.1"/>
    </source>
</evidence>
<organism evidence="3 4">
    <name type="scientific">Petrimonas mucosa</name>
    <dbReference type="NCBI Taxonomy" id="1642646"/>
    <lineage>
        <taxon>Bacteria</taxon>
        <taxon>Pseudomonadati</taxon>
        <taxon>Bacteroidota</taxon>
        <taxon>Bacteroidia</taxon>
        <taxon>Bacteroidales</taxon>
        <taxon>Dysgonomonadaceae</taxon>
        <taxon>Petrimonas</taxon>
    </lineage>
</organism>
<dbReference type="Proteomes" id="UP000178485">
    <property type="component" value="Chromosome i"/>
</dbReference>
<sequence>MKTFCLLLSALLLFACGSHQGNSDTFPQVEAIDQAMLAFVDSGYIPGAVTAVVTREKILHLGAVGVADYETGSPMEPEQLFWIASMTKPLTAVALLMLQDKGSLSVDDPVSKYIPEFGALKTPSGKAANLTISQIMSHTSGLREADAQTARKAKELADLIPSYLNGPTQFEPGSRWSYCQSGINTGARIVEVVSGLRFDQFLQQRIFEPLGMKHTTFYPLQLKEARRAAGYIRNNENGQYERTEVSEIFGKPESVPLGNGGLFSTAPDYARFTQLLLGEGIYNGKRYLSDEAYSRLTTVVTGDLDCGFLQEAQYGSRGANYGWGIGTCILRAPHPGVAAMLSPGSFGHGGAWGTQAWIDPVKGVAYILMIQRPGFNSDASNIRAEFQQVAFDELVKGRTD</sequence>
<name>A0A1G4G5I7_9BACT</name>
<evidence type="ECO:0000313" key="4">
    <source>
        <dbReference type="Proteomes" id="UP000178485"/>
    </source>
</evidence>
<dbReference type="InterPro" id="IPR050789">
    <property type="entry name" value="Diverse_Enzym_Activities"/>
</dbReference>
<keyword evidence="1" id="KW-0732">Signal</keyword>
<evidence type="ECO:0000256" key="1">
    <source>
        <dbReference type="SAM" id="SignalP"/>
    </source>
</evidence>
<feature type="chain" id="PRO_5009603830" evidence="1">
    <location>
        <begin position="21"/>
        <end position="400"/>
    </location>
</feature>
<dbReference type="SUPFAM" id="SSF56601">
    <property type="entry name" value="beta-lactamase/transpeptidase-like"/>
    <property type="match status" value="1"/>
</dbReference>